<name>A4J3T3_DESRM</name>
<organism evidence="2 3">
    <name type="scientific">Desulforamulus reducens (strain ATCC BAA-1160 / DSM 100696 / MI-1)</name>
    <name type="common">Desulfotomaculum reducens</name>
    <dbReference type="NCBI Taxonomy" id="349161"/>
    <lineage>
        <taxon>Bacteria</taxon>
        <taxon>Bacillati</taxon>
        <taxon>Bacillota</taxon>
        <taxon>Clostridia</taxon>
        <taxon>Eubacteriales</taxon>
        <taxon>Peptococcaceae</taxon>
        <taxon>Desulforamulus</taxon>
    </lineage>
</organism>
<sequence length="183" mass="20587">MSEAKKQIVGTSELALILGLSDSRIRQLDRSGIITKVGRGKYDLASAVQGYCNYLKDAASQEGLSEKDLLDRTRRKKLELEIQIMQGELHRAEDVKRVLNDMLGAFRARCLAIPHKLAPQLLGKKELPSIQEGIKKAIYEALSELSDYNPRVFYAQSKDKLVLDDDCGVEQKVKVKRRGNKET</sequence>
<dbReference type="KEGG" id="drm:Dred_1202"/>
<dbReference type="AlphaFoldDB" id="A4J3T3"/>
<dbReference type="InterPro" id="IPR025159">
    <property type="entry name" value="AbiEi_N"/>
</dbReference>
<dbReference type="EMBL" id="CP000612">
    <property type="protein sequence ID" value="ABO49736.1"/>
    <property type="molecule type" value="Genomic_DNA"/>
</dbReference>
<proteinExistence type="predicted"/>
<feature type="domain" description="AbiEi antitoxin N-terminal" evidence="1">
    <location>
        <begin position="5"/>
        <end position="42"/>
    </location>
</feature>
<reference evidence="2 3" key="1">
    <citation type="submission" date="2007-03" db="EMBL/GenBank/DDBJ databases">
        <title>Complete sequence of Desulfotomaculum reducens MI-1.</title>
        <authorList>
            <consortium name="US DOE Joint Genome Institute"/>
            <person name="Copeland A."/>
            <person name="Lucas S."/>
            <person name="Lapidus A."/>
            <person name="Barry K."/>
            <person name="Detter J.C."/>
            <person name="Glavina del Rio T."/>
            <person name="Hammon N."/>
            <person name="Israni S."/>
            <person name="Dalin E."/>
            <person name="Tice H."/>
            <person name="Pitluck S."/>
            <person name="Sims D."/>
            <person name="Brettin T."/>
            <person name="Bruce D."/>
            <person name="Han C."/>
            <person name="Tapia R."/>
            <person name="Schmutz J."/>
            <person name="Larimer F."/>
            <person name="Land M."/>
            <person name="Hauser L."/>
            <person name="Kyrpides N."/>
            <person name="Kim E."/>
            <person name="Tebo B.M."/>
            <person name="Richardson P."/>
        </authorList>
    </citation>
    <scope>NUCLEOTIDE SEQUENCE [LARGE SCALE GENOMIC DNA]</scope>
    <source>
        <strain evidence="2 3">MI-1</strain>
    </source>
</reference>
<evidence type="ECO:0000313" key="3">
    <source>
        <dbReference type="Proteomes" id="UP000001556"/>
    </source>
</evidence>
<dbReference type="HOGENOM" id="CLU_118950_1_1_9"/>
<gene>
    <name evidence="2" type="ordered locus">Dred_1202</name>
</gene>
<dbReference type="Proteomes" id="UP000001556">
    <property type="component" value="Chromosome"/>
</dbReference>
<evidence type="ECO:0000259" key="1">
    <source>
        <dbReference type="Pfam" id="PF13338"/>
    </source>
</evidence>
<evidence type="ECO:0000313" key="2">
    <source>
        <dbReference type="EMBL" id="ABO49736.1"/>
    </source>
</evidence>
<dbReference type="STRING" id="349161.Dred_1202"/>
<dbReference type="eggNOG" id="COG4220">
    <property type="taxonomic scope" value="Bacteria"/>
</dbReference>
<keyword evidence="3" id="KW-1185">Reference proteome</keyword>
<dbReference type="OrthoDB" id="1908546at2"/>
<protein>
    <recommendedName>
        <fullName evidence="1">AbiEi antitoxin N-terminal domain-containing protein</fullName>
    </recommendedName>
</protein>
<accession>A4J3T3</accession>
<dbReference type="Pfam" id="PF13338">
    <property type="entry name" value="AbiEi_4"/>
    <property type="match status" value="1"/>
</dbReference>